<sequence>MRYYIEQSVRDPSPGLRIIERNPDGSETVIWYLQTQHSHLILQEIRGDYLLLGDWDGKFSRFHIPSQTLTHTQRLAGEVSIGAVVSSGGFTIMVTMNNENDYNIPTLVRLDCNNLSILSDFRLPFELNNEDDEEDEDSELDTDDEDFEPQIDCYKLDVYRPREPIAGQLWLYACNTNSSWDKPKPHEFYRLDMLAQQESLLTLPGVGNADNELCMPALNLAANLGVMLSWDAAPMIAQSADHNGEPAIQLQLELFDIEQCEVIRKLPLRCYSFEQLQDIRVDIDVLQEGPDEDAEQYFEELSDLYKELKDMCWQDDKLLLTFEDQSLLLDINGHAEPFTAASKAANSHSDTKRSYLPEAILAEQLAGCHPIKTDDIPQAMQQMLALCKDVGSARYGDLFSFALVDSAGNRVKPTAFYQQAVQQHAEVMQEMVTAYCDYLDTTRLKNNLWEGDYCTGSLCHVVYALVSTGDEAKLPLIDRFISYIDPDHESFVREDLLPKLAAVFDENLPLVQNIRGWFEEDWEDDWQEE</sequence>
<evidence type="ECO:0000313" key="1">
    <source>
        <dbReference type="EMBL" id="MCL1140303.1"/>
    </source>
</evidence>
<evidence type="ECO:0000313" key="2">
    <source>
        <dbReference type="Proteomes" id="UP001139293"/>
    </source>
</evidence>
<proteinExistence type="predicted"/>
<gene>
    <name evidence="1" type="ORF">L2740_17345</name>
</gene>
<reference evidence="1" key="1">
    <citation type="submission" date="2022-01" db="EMBL/GenBank/DDBJ databases">
        <title>Whole genome-based taxonomy of the Shewanellaceae.</title>
        <authorList>
            <person name="Martin-Rodriguez A.J."/>
        </authorList>
    </citation>
    <scope>NUCLEOTIDE SEQUENCE</scope>
    <source>
        <strain evidence="1">KCTC 23973</strain>
    </source>
</reference>
<dbReference type="EMBL" id="JAKILB010000013">
    <property type="protein sequence ID" value="MCL1140303.1"/>
    <property type="molecule type" value="Genomic_DNA"/>
</dbReference>
<comment type="caution">
    <text evidence="1">The sequence shown here is derived from an EMBL/GenBank/DDBJ whole genome shotgun (WGS) entry which is preliminary data.</text>
</comment>
<accession>A0A9X1ZEQ6</accession>
<dbReference type="AlphaFoldDB" id="A0A9X1ZEQ6"/>
<name>A0A9X1ZEQ6_9GAMM</name>
<dbReference type="RefSeq" id="WP_248951333.1">
    <property type="nucleotide sequence ID" value="NZ_JAKILB010000013.1"/>
</dbReference>
<keyword evidence="2" id="KW-1185">Reference proteome</keyword>
<protein>
    <submittedName>
        <fullName evidence="1">Uncharacterized protein</fullName>
    </submittedName>
</protein>
<organism evidence="1 2">
    <name type="scientific">Shewanella pneumatophori</name>
    <dbReference type="NCBI Taxonomy" id="314092"/>
    <lineage>
        <taxon>Bacteria</taxon>
        <taxon>Pseudomonadati</taxon>
        <taxon>Pseudomonadota</taxon>
        <taxon>Gammaproteobacteria</taxon>
        <taxon>Alteromonadales</taxon>
        <taxon>Shewanellaceae</taxon>
        <taxon>Shewanella</taxon>
    </lineage>
</organism>
<dbReference type="Proteomes" id="UP001139293">
    <property type="component" value="Unassembled WGS sequence"/>
</dbReference>